<keyword evidence="2" id="KW-1185">Reference proteome</keyword>
<dbReference type="Proteomes" id="UP001441944">
    <property type="component" value="Unassembled WGS sequence"/>
</dbReference>
<reference evidence="1 2" key="1">
    <citation type="submission" date="2024-04" db="EMBL/GenBank/DDBJ databases">
        <title>Draft genome sequence of Pseudophaeobacter arcticus NBRC 116598.</title>
        <authorList>
            <person name="Miyakawa T."/>
            <person name="Kusuya Y."/>
            <person name="Miura T."/>
        </authorList>
    </citation>
    <scope>NUCLEOTIDE SEQUENCE [LARGE SCALE GENOMIC DNA]</scope>
    <source>
        <strain evidence="1 2">SU-CL00105</strain>
    </source>
</reference>
<proteinExistence type="predicted"/>
<evidence type="ECO:0008006" key="3">
    <source>
        <dbReference type="Google" id="ProtNLM"/>
    </source>
</evidence>
<protein>
    <recommendedName>
        <fullName evidence="3">Transposase</fullName>
    </recommendedName>
</protein>
<organism evidence="1 2">
    <name type="scientific">Pseudophaeobacter arcticus</name>
    <dbReference type="NCBI Taxonomy" id="385492"/>
    <lineage>
        <taxon>Bacteria</taxon>
        <taxon>Pseudomonadati</taxon>
        <taxon>Pseudomonadota</taxon>
        <taxon>Alphaproteobacteria</taxon>
        <taxon>Rhodobacterales</taxon>
        <taxon>Paracoccaceae</taxon>
        <taxon>Pseudophaeobacter</taxon>
    </lineage>
</organism>
<evidence type="ECO:0000313" key="1">
    <source>
        <dbReference type="EMBL" id="GAA6196542.1"/>
    </source>
</evidence>
<dbReference type="RefSeq" id="WP_353399476.1">
    <property type="nucleotide sequence ID" value="NZ_BAABWU010000006.1"/>
</dbReference>
<name>A0ABQ0AKY7_9RHOB</name>
<evidence type="ECO:0000313" key="2">
    <source>
        <dbReference type="Proteomes" id="UP001441944"/>
    </source>
</evidence>
<gene>
    <name evidence="1" type="ORF">NBRC116598_19860</name>
</gene>
<comment type="caution">
    <text evidence="1">The sequence shown here is derived from an EMBL/GenBank/DDBJ whole genome shotgun (WGS) entry which is preliminary data.</text>
</comment>
<dbReference type="EMBL" id="BAABWU010000006">
    <property type="protein sequence ID" value="GAA6196542.1"/>
    <property type="molecule type" value="Genomic_DNA"/>
</dbReference>
<sequence length="144" mass="16277">MKLPWLGQANPQGNRDIRSGRTKFIGLHQHRRCLVHAVHLLQELRIDHLKLTYPLTGQMSAGAGARYLDLCQRRLRILQAQQRLCPCPVPGQGRNPLGWQQVGSLDPIRQHISALFPHIQGQLIGNQGRPGWKKHGRAAVFQPE</sequence>
<accession>A0ABQ0AKY7</accession>